<keyword evidence="2" id="KW-1185">Reference proteome</keyword>
<organism evidence="1 2">
    <name type="scientific">Nocardia rhamnosiphila</name>
    <dbReference type="NCBI Taxonomy" id="426716"/>
    <lineage>
        <taxon>Bacteria</taxon>
        <taxon>Bacillati</taxon>
        <taxon>Actinomycetota</taxon>
        <taxon>Actinomycetes</taxon>
        <taxon>Mycobacteriales</taxon>
        <taxon>Nocardiaceae</taxon>
        <taxon>Nocardia</taxon>
    </lineage>
</organism>
<evidence type="ECO:0008006" key="3">
    <source>
        <dbReference type="Google" id="ProtNLM"/>
    </source>
</evidence>
<protein>
    <recommendedName>
        <fullName evidence="3">DUF4304 domain-containing protein</fullName>
    </recommendedName>
</protein>
<evidence type="ECO:0000313" key="1">
    <source>
        <dbReference type="EMBL" id="MEU1954087.1"/>
    </source>
</evidence>
<reference evidence="1 2" key="1">
    <citation type="submission" date="2024-06" db="EMBL/GenBank/DDBJ databases">
        <title>The Natural Products Discovery Center: Release of the First 8490 Sequenced Strains for Exploring Actinobacteria Biosynthetic Diversity.</title>
        <authorList>
            <person name="Kalkreuter E."/>
            <person name="Kautsar S.A."/>
            <person name="Yang D."/>
            <person name="Bader C.D."/>
            <person name="Teijaro C.N."/>
            <person name="Fluegel L."/>
            <person name="Davis C.M."/>
            <person name="Simpson J.R."/>
            <person name="Lauterbach L."/>
            <person name="Steele A.D."/>
            <person name="Gui C."/>
            <person name="Meng S."/>
            <person name="Li G."/>
            <person name="Viehrig K."/>
            <person name="Ye F."/>
            <person name="Su P."/>
            <person name="Kiefer A.F."/>
            <person name="Nichols A."/>
            <person name="Cepeda A.J."/>
            <person name="Yan W."/>
            <person name="Fan B."/>
            <person name="Jiang Y."/>
            <person name="Adhikari A."/>
            <person name="Zheng C.-J."/>
            <person name="Schuster L."/>
            <person name="Cowan T.M."/>
            <person name="Smanski M.J."/>
            <person name="Chevrette M.G."/>
            <person name="De Carvalho L.P.S."/>
            <person name="Shen B."/>
        </authorList>
    </citation>
    <scope>NUCLEOTIDE SEQUENCE [LARGE SCALE GENOMIC DNA]</scope>
    <source>
        <strain evidence="1 2">NPDC019708</strain>
    </source>
</reference>
<comment type="caution">
    <text evidence="1">The sequence shown here is derived from an EMBL/GenBank/DDBJ whole genome shotgun (WGS) entry which is preliminary data.</text>
</comment>
<gene>
    <name evidence="1" type="ORF">ABZ510_19760</name>
</gene>
<evidence type="ECO:0000313" key="2">
    <source>
        <dbReference type="Proteomes" id="UP001550628"/>
    </source>
</evidence>
<sequence length="222" mass="24959">MVRPDPALRRLLRETGKLLQPYGFHGTDAPWVRVEPAGVASVGRTRVSRTWADGQQVLRFGLHLDATPRAWWEFGNWRNERLGLDPIPLEEATGPDLIDDHGLPEELTRPWSLRVDPEQPGGHALQTDLDTIRAELPRRVHAYARRAIQLADPDRYLTELLAQPGDRIGTREAIVVLLADRGRGADLDLAIHRLRTCFADRTASEFAEEVITYAQTRAATVV</sequence>
<dbReference type="EMBL" id="JBEYBF010000013">
    <property type="protein sequence ID" value="MEU1954087.1"/>
    <property type="molecule type" value="Genomic_DNA"/>
</dbReference>
<proteinExistence type="predicted"/>
<name>A0ABV2WTB1_9NOCA</name>
<dbReference type="Proteomes" id="UP001550628">
    <property type="component" value="Unassembled WGS sequence"/>
</dbReference>
<dbReference type="RefSeq" id="WP_356954109.1">
    <property type="nucleotide sequence ID" value="NZ_JBEXYG010000001.1"/>
</dbReference>
<accession>A0ABV2WTB1</accession>